<dbReference type="Pfam" id="PF00574">
    <property type="entry name" value="CLP_protease"/>
    <property type="match status" value="1"/>
</dbReference>
<accession>A0A7S1TU42</accession>
<protein>
    <recommendedName>
        <fullName evidence="7">ATP-dependent Clp protease proteolytic subunit</fullName>
    </recommendedName>
</protein>
<evidence type="ECO:0000256" key="5">
    <source>
        <dbReference type="ARBA" id="ARBA00034021"/>
    </source>
</evidence>
<dbReference type="InterPro" id="IPR023562">
    <property type="entry name" value="ClpP/TepA"/>
</dbReference>
<evidence type="ECO:0000256" key="3">
    <source>
        <dbReference type="ARBA" id="ARBA00022801"/>
    </source>
</evidence>
<evidence type="ECO:0000313" key="9">
    <source>
        <dbReference type="EMBL" id="CAD9247213.1"/>
    </source>
</evidence>
<dbReference type="FunFam" id="3.90.226.10:FF:000001">
    <property type="entry name" value="ATP-dependent Clp protease proteolytic subunit"/>
    <property type="match status" value="1"/>
</dbReference>
<dbReference type="GO" id="GO:0006515">
    <property type="term" value="P:protein quality control for misfolded or incompletely synthesized proteins"/>
    <property type="evidence" value="ECO:0007669"/>
    <property type="project" value="TreeGrafter"/>
</dbReference>
<dbReference type="Gene3D" id="3.90.226.10">
    <property type="entry name" value="2-enoyl-CoA Hydratase, Chain A, domain 1"/>
    <property type="match status" value="1"/>
</dbReference>
<dbReference type="PROSITE" id="PS00382">
    <property type="entry name" value="CLP_PROTEASE_HIS"/>
    <property type="match status" value="1"/>
</dbReference>
<dbReference type="InterPro" id="IPR001907">
    <property type="entry name" value="ClpP"/>
</dbReference>
<dbReference type="HAMAP" id="MF_00444">
    <property type="entry name" value="ClpP"/>
    <property type="match status" value="1"/>
</dbReference>
<sequence>MAGKMLLALAALLPCASAWSASRFTTGTLNAGLYAPSAAGVRGTSGAGSMVMMPIGVPKVAYRVPGSGSADWIDIYNRLYRERIIFVGQEIDDEFANQIIGVLLYLDSEDPDKPIYMYLNCPGGSVIAGMAIYDTMQHIKADVVTINVGISASMASFLLAAGAKGKRLALPHSRVMIHQPMGGAQGQAEDIKVEAAQIMRIRDNLVKMYSMMTGQTQEQIVKDLDRDNFMSAAQAQEYGLVDQLIDVQEMPQPDKLL</sequence>
<feature type="signal peptide" evidence="8">
    <location>
        <begin position="1"/>
        <end position="18"/>
    </location>
</feature>
<dbReference type="CDD" id="cd07017">
    <property type="entry name" value="S14_ClpP_2"/>
    <property type="match status" value="1"/>
</dbReference>
<dbReference type="SUPFAM" id="SSF52096">
    <property type="entry name" value="ClpP/crotonase"/>
    <property type="match status" value="1"/>
</dbReference>
<keyword evidence="2" id="KW-0645">Protease</keyword>
<evidence type="ECO:0000256" key="1">
    <source>
        <dbReference type="ARBA" id="ARBA00007039"/>
    </source>
</evidence>
<dbReference type="GO" id="GO:0051117">
    <property type="term" value="F:ATPase binding"/>
    <property type="evidence" value="ECO:0007669"/>
    <property type="project" value="TreeGrafter"/>
</dbReference>
<dbReference type="GO" id="GO:0009368">
    <property type="term" value="C:endopeptidase Clp complex"/>
    <property type="evidence" value="ECO:0007669"/>
    <property type="project" value="TreeGrafter"/>
</dbReference>
<evidence type="ECO:0000256" key="8">
    <source>
        <dbReference type="SAM" id="SignalP"/>
    </source>
</evidence>
<keyword evidence="4" id="KW-0720">Serine protease</keyword>
<organism evidence="9">
    <name type="scientific">Phaeomonas parva</name>
    <dbReference type="NCBI Taxonomy" id="124430"/>
    <lineage>
        <taxon>Eukaryota</taxon>
        <taxon>Sar</taxon>
        <taxon>Stramenopiles</taxon>
        <taxon>Ochrophyta</taxon>
        <taxon>Pinguiophyceae</taxon>
        <taxon>Pinguiochrysidales</taxon>
        <taxon>Pinguiochrysidaceae</taxon>
        <taxon>Phaeomonas</taxon>
    </lineage>
</organism>
<comment type="similarity">
    <text evidence="1 7">Belongs to the peptidase S14 family.</text>
</comment>
<comment type="catalytic activity">
    <reaction evidence="5 6">
        <text>Hydrolysis of proteins to small peptides in the presence of ATP and magnesium. alpha-casein is the usual test substrate. In the absence of ATP, only oligopeptides shorter than five residues are hydrolyzed (such as succinyl-Leu-Tyr-|-NHMec, and Leu-Tyr-Leu-|-Tyr-Trp, in which cleavage of the -Tyr-|-Leu- and -Tyr-|-Trp bonds also occurs).</text>
        <dbReference type="EC" id="3.4.21.92"/>
    </reaction>
</comment>
<evidence type="ECO:0000256" key="7">
    <source>
        <dbReference type="RuleBase" id="RU003567"/>
    </source>
</evidence>
<dbReference type="PANTHER" id="PTHR10381">
    <property type="entry name" value="ATP-DEPENDENT CLP PROTEASE PROTEOLYTIC SUBUNIT"/>
    <property type="match status" value="1"/>
</dbReference>
<dbReference type="PANTHER" id="PTHR10381:SF46">
    <property type="entry name" value="ATP-DEPENDENT CLP PROTEASE PROTEOLYTIC SUBUNIT-RELATED PROTEIN 2, CHLOROPLASTIC"/>
    <property type="match status" value="1"/>
</dbReference>
<name>A0A7S1TU42_9STRA</name>
<keyword evidence="8" id="KW-0732">Signal</keyword>
<gene>
    <name evidence="9" type="ORF">PPAR1163_LOCUS5565</name>
</gene>
<proteinExistence type="inferred from homology"/>
<feature type="active site" evidence="6">
    <location>
        <position position="178"/>
    </location>
</feature>
<keyword evidence="3" id="KW-0378">Hydrolase</keyword>
<dbReference type="NCBIfam" id="NF009205">
    <property type="entry name" value="PRK12553.1"/>
    <property type="match status" value="1"/>
</dbReference>
<evidence type="ECO:0000256" key="2">
    <source>
        <dbReference type="ARBA" id="ARBA00022670"/>
    </source>
</evidence>
<dbReference type="GO" id="GO:0004176">
    <property type="term" value="F:ATP-dependent peptidase activity"/>
    <property type="evidence" value="ECO:0007669"/>
    <property type="project" value="InterPro"/>
</dbReference>
<dbReference type="InterPro" id="IPR029045">
    <property type="entry name" value="ClpP/crotonase-like_dom_sf"/>
</dbReference>
<dbReference type="AlphaFoldDB" id="A0A7S1TU42"/>
<dbReference type="EMBL" id="HBGJ01008813">
    <property type="protein sequence ID" value="CAD9247213.1"/>
    <property type="molecule type" value="Transcribed_RNA"/>
</dbReference>
<dbReference type="InterPro" id="IPR033135">
    <property type="entry name" value="ClpP_His_AS"/>
</dbReference>
<dbReference type="PRINTS" id="PR00127">
    <property type="entry name" value="CLPPROTEASEP"/>
</dbReference>
<dbReference type="GO" id="GO:0004252">
    <property type="term" value="F:serine-type endopeptidase activity"/>
    <property type="evidence" value="ECO:0007669"/>
    <property type="project" value="UniProtKB-EC"/>
</dbReference>
<evidence type="ECO:0000256" key="4">
    <source>
        <dbReference type="ARBA" id="ARBA00022825"/>
    </source>
</evidence>
<feature type="chain" id="PRO_5031276324" description="ATP-dependent Clp protease proteolytic subunit" evidence="8">
    <location>
        <begin position="19"/>
        <end position="257"/>
    </location>
</feature>
<dbReference type="NCBIfam" id="NF001368">
    <property type="entry name" value="PRK00277.1"/>
    <property type="match status" value="1"/>
</dbReference>
<evidence type="ECO:0000256" key="6">
    <source>
        <dbReference type="PROSITE-ProRule" id="PRU10086"/>
    </source>
</evidence>
<reference evidence="9" key="1">
    <citation type="submission" date="2021-01" db="EMBL/GenBank/DDBJ databases">
        <authorList>
            <person name="Corre E."/>
            <person name="Pelletier E."/>
            <person name="Niang G."/>
            <person name="Scheremetjew M."/>
            <person name="Finn R."/>
            <person name="Kale V."/>
            <person name="Holt S."/>
            <person name="Cochrane G."/>
            <person name="Meng A."/>
            <person name="Brown T."/>
            <person name="Cohen L."/>
        </authorList>
    </citation>
    <scope>NUCLEOTIDE SEQUENCE</scope>
    <source>
        <strain evidence="9">CCMP2877</strain>
    </source>
</reference>